<name>A0A4P9XT44_9FUNG</name>
<feature type="region of interest" description="Disordered" evidence="1">
    <location>
        <begin position="148"/>
        <end position="185"/>
    </location>
</feature>
<keyword evidence="2" id="KW-0732">Signal</keyword>
<feature type="chain" id="PRO_5020927509" evidence="2">
    <location>
        <begin position="22"/>
        <end position="185"/>
    </location>
</feature>
<evidence type="ECO:0000313" key="4">
    <source>
        <dbReference type="Proteomes" id="UP000271241"/>
    </source>
</evidence>
<dbReference type="Proteomes" id="UP000271241">
    <property type="component" value="Unassembled WGS sequence"/>
</dbReference>
<keyword evidence="4" id="KW-1185">Reference proteome</keyword>
<proteinExistence type="predicted"/>
<evidence type="ECO:0000313" key="3">
    <source>
        <dbReference type="EMBL" id="RKP09334.1"/>
    </source>
</evidence>
<accession>A0A4P9XT44</accession>
<feature type="signal peptide" evidence="2">
    <location>
        <begin position="1"/>
        <end position="21"/>
    </location>
</feature>
<reference evidence="4" key="1">
    <citation type="journal article" date="2018" name="Nat. Microbiol.">
        <title>Leveraging single-cell genomics to expand the fungal tree of life.</title>
        <authorList>
            <person name="Ahrendt S.R."/>
            <person name="Quandt C.A."/>
            <person name="Ciobanu D."/>
            <person name="Clum A."/>
            <person name="Salamov A."/>
            <person name="Andreopoulos B."/>
            <person name="Cheng J.F."/>
            <person name="Woyke T."/>
            <person name="Pelin A."/>
            <person name="Henrissat B."/>
            <person name="Reynolds N.K."/>
            <person name="Benny G.L."/>
            <person name="Smith M.E."/>
            <person name="James T.Y."/>
            <person name="Grigoriev I.V."/>
        </authorList>
    </citation>
    <scope>NUCLEOTIDE SEQUENCE [LARGE SCALE GENOMIC DNA]</scope>
    <source>
        <strain evidence="4">RSA 1356</strain>
    </source>
</reference>
<protein>
    <submittedName>
        <fullName evidence="3">Uncharacterized protein</fullName>
    </submittedName>
</protein>
<gene>
    <name evidence="3" type="ORF">THASP1DRAFT_22801</name>
</gene>
<evidence type="ECO:0000256" key="2">
    <source>
        <dbReference type="SAM" id="SignalP"/>
    </source>
</evidence>
<feature type="non-terminal residue" evidence="3">
    <location>
        <position position="185"/>
    </location>
</feature>
<organism evidence="3 4">
    <name type="scientific">Thamnocephalis sphaerospora</name>
    <dbReference type="NCBI Taxonomy" id="78915"/>
    <lineage>
        <taxon>Eukaryota</taxon>
        <taxon>Fungi</taxon>
        <taxon>Fungi incertae sedis</taxon>
        <taxon>Zoopagomycota</taxon>
        <taxon>Zoopagomycotina</taxon>
        <taxon>Zoopagomycetes</taxon>
        <taxon>Zoopagales</taxon>
        <taxon>Sigmoideomycetaceae</taxon>
        <taxon>Thamnocephalis</taxon>
    </lineage>
</organism>
<dbReference type="AlphaFoldDB" id="A0A4P9XT44"/>
<sequence>MHARIVAFVFFFVAAAMPAQAIPLIGEDDLVYGPSGATPLRLLPNCLRACVPDEATDLSCPNGQVAAHTLRTCNECSRQMCIEPLPQPEPCPPPEPTLSTLDLCPTMTCPDCASGEHCVPAPGQCNKSGILCPVGRCVRTSKPFSITGVPTSATAREPSEKRFKRENKRLSGPVNSSWAPGTGGA</sequence>
<dbReference type="EMBL" id="KZ992521">
    <property type="protein sequence ID" value="RKP09334.1"/>
    <property type="molecule type" value="Genomic_DNA"/>
</dbReference>
<evidence type="ECO:0000256" key="1">
    <source>
        <dbReference type="SAM" id="MobiDB-lite"/>
    </source>
</evidence>